<dbReference type="EMBL" id="BMVG01000073">
    <property type="protein sequence ID" value="GHE16014.1"/>
    <property type="molecule type" value="Genomic_DNA"/>
</dbReference>
<accession>A0A919D889</accession>
<dbReference type="Proteomes" id="UP000655443">
    <property type="component" value="Unassembled WGS sequence"/>
</dbReference>
<name>A0A919D889_9ACTN</name>
<comment type="caution">
    <text evidence="1">The sequence shown here is derived from an EMBL/GenBank/DDBJ whole genome shotgun (WGS) entry which is preliminary data.</text>
</comment>
<dbReference type="AlphaFoldDB" id="A0A919D889"/>
<sequence length="429" mass="45686">MPSVILAGIPDPETARQLISETVPQIGPGIAGRARAQAEAIRPFLERRWPRGATTEAARLINDLISPVSSCWDTRMSHILVNFYPASDLVVRKPGGPANPRNTFKAFQASQQALQEMNVRSGSLSQASDRALRPVLNELHSGLIALADSLMTLPRPDLPPTQHPPQSAWLREGRIAGEVSEQLTERINEAVKDYEAAREAGWSDSWMPGKSYWAAHFAAPIGAFRMGAIFHGFTAAVSGLGGVESLSGSPGANRDPYMFSDYLVVATGIRTRIHSAYLAIAVNYLAEVLELMPTYAEASGQGKQPAPVVVHGNVGAINSKVNNSNVSVADTVTNIGTTIQAIADRGQTSAADAISALVEAIQQDSRMAEDLRAQLLDNVADIADATATPDEPRSLSRARAAMAAITTAAGTSSQLAQAVSTWHHVLGQF</sequence>
<proteinExistence type="predicted"/>
<dbReference type="RefSeq" id="WP_189959742.1">
    <property type="nucleotide sequence ID" value="NZ_BMVG01000073.1"/>
</dbReference>
<organism evidence="1 2">
    <name type="scientific">Streptomyces alanosinicus</name>
    <dbReference type="NCBI Taxonomy" id="68171"/>
    <lineage>
        <taxon>Bacteria</taxon>
        <taxon>Bacillati</taxon>
        <taxon>Actinomycetota</taxon>
        <taxon>Actinomycetes</taxon>
        <taxon>Kitasatosporales</taxon>
        <taxon>Streptomycetaceae</taxon>
        <taxon>Streptomyces</taxon>
    </lineage>
</organism>
<gene>
    <name evidence="1" type="ORF">GCM10010339_92520</name>
</gene>
<evidence type="ECO:0000313" key="1">
    <source>
        <dbReference type="EMBL" id="GHE16014.1"/>
    </source>
</evidence>
<reference evidence="1" key="2">
    <citation type="submission" date="2020-09" db="EMBL/GenBank/DDBJ databases">
        <authorList>
            <person name="Sun Q."/>
            <person name="Ohkuma M."/>
        </authorList>
    </citation>
    <scope>NUCLEOTIDE SEQUENCE</scope>
    <source>
        <strain evidence="1">JCM 4714</strain>
    </source>
</reference>
<reference evidence="1" key="1">
    <citation type="journal article" date="2014" name="Int. J. Syst. Evol. Microbiol.">
        <title>Complete genome sequence of Corynebacterium casei LMG S-19264T (=DSM 44701T), isolated from a smear-ripened cheese.</title>
        <authorList>
            <consortium name="US DOE Joint Genome Institute (JGI-PGF)"/>
            <person name="Walter F."/>
            <person name="Albersmeier A."/>
            <person name="Kalinowski J."/>
            <person name="Ruckert C."/>
        </authorList>
    </citation>
    <scope>NUCLEOTIDE SEQUENCE</scope>
    <source>
        <strain evidence="1">JCM 4714</strain>
    </source>
</reference>
<protein>
    <submittedName>
        <fullName evidence="1">Uncharacterized protein</fullName>
    </submittedName>
</protein>
<keyword evidence="2" id="KW-1185">Reference proteome</keyword>
<evidence type="ECO:0000313" key="2">
    <source>
        <dbReference type="Proteomes" id="UP000655443"/>
    </source>
</evidence>